<gene>
    <name evidence="7" type="ORF">ACFSYS_18870</name>
</gene>
<feature type="transmembrane region" description="Helical" evidence="5">
    <location>
        <begin position="146"/>
        <end position="177"/>
    </location>
</feature>
<keyword evidence="4 5" id="KW-0472">Membrane</keyword>
<evidence type="ECO:0000256" key="1">
    <source>
        <dbReference type="ARBA" id="ARBA00004141"/>
    </source>
</evidence>
<evidence type="ECO:0000259" key="6">
    <source>
        <dbReference type="Pfam" id="PF04893"/>
    </source>
</evidence>
<comment type="caution">
    <text evidence="7">The sequence shown here is derived from an EMBL/GenBank/DDBJ whole genome shotgun (WGS) entry which is preliminary data.</text>
</comment>
<feature type="domain" description="Yip1" evidence="6">
    <location>
        <begin position="17"/>
        <end position="202"/>
    </location>
</feature>
<proteinExistence type="predicted"/>
<keyword evidence="3 5" id="KW-1133">Transmembrane helix</keyword>
<keyword evidence="8" id="KW-1185">Reference proteome</keyword>
<feature type="transmembrane region" description="Helical" evidence="5">
    <location>
        <begin position="39"/>
        <end position="56"/>
    </location>
</feature>
<feature type="transmembrane region" description="Helical" evidence="5">
    <location>
        <begin position="108"/>
        <end position="126"/>
    </location>
</feature>
<dbReference type="InterPro" id="IPR006977">
    <property type="entry name" value="Yip1_dom"/>
</dbReference>
<feature type="transmembrane region" description="Helical" evidence="5">
    <location>
        <begin position="68"/>
        <end position="87"/>
    </location>
</feature>
<evidence type="ECO:0000313" key="7">
    <source>
        <dbReference type="EMBL" id="MFD2835362.1"/>
    </source>
</evidence>
<name>A0ABW5XA76_9FLAO</name>
<evidence type="ECO:0000256" key="4">
    <source>
        <dbReference type="ARBA" id="ARBA00023136"/>
    </source>
</evidence>
<evidence type="ECO:0000256" key="5">
    <source>
        <dbReference type="SAM" id="Phobius"/>
    </source>
</evidence>
<dbReference type="Proteomes" id="UP001597438">
    <property type="component" value="Unassembled WGS sequence"/>
</dbReference>
<dbReference type="Pfam" id="PF04893">
    <property type="entry name" value="Yip1"/>
    <property type="match status" value="1"/>
</dbReference>
<organism evidence="7 8">
    <name type="scientific">Christiangramia antarctica</name>
    <dbReference type="NCBI Taxonomy" id="2058158"/>
    <lineage>
        <taxon>Bacteria</taxon>
        <taxon>Pseudomonadati</taxon>
        <taxon>Bacteroidota</taxon>
        <taxon>Flavobacteriia</taxon>
        <taxon>Flavobacteriales</taxon>
        <taxon>Flavobacteriaceae</taxon>
        <taxon>Christiangramia</taxon>
    </lineage>
</organism>
<dbReference type="EMBL" id="JBHUOJ010000039">
    <property type="protein sequence ID" value="MFD2835362.1"/>
    <property type="molecule type" value="Genomic_DNA"/>
</dbReference>
<evidence type="ECO:0000313" key="8">
    <source>
        <dbReference type="Proteomes" id="UP001597438"/>
    </source>
</evidence>
<evidence type="ECO:0000256" key="2">
    <source>
        <dbReference type="ARBA" id="ARBA00022692"/>
    </source>
</evidence>
<dbReference type="RefSeq" id="WP_251741147.1">
    <property type="nucleotide sequence ID" value="NZ_JBHUOJ010000039.1"/>
</dbReference>
<accession>A0ABW5XA76</accession>
<protein>
    <submittedName>
        <fullName evidence="7">Yip1 family protein</fullName>
    </submittedName>
</protein>
<evidence type="ECO:0000256" key="3">
    <source>
        <dbReference type="ARBA" id="ARBA00022989"/>
    </source>
</evidence>
<sequence>MTEANNISSRENKELLIDIWTKPKEVFQYLLKTDPRKNILLLFYLAGIVNYLDRAVQKDAGDSQSLTSILLLSLLGGIAGIIGYYLYSYALSVTGNWLGGKAGSERHRTILACSMIPQIATLILLVPELIIFGSDWFSSSTDQTNVALMIVFFIFGGIHLVLSIWSFVLLVIGVKLIQNFSTLRAIGNLLLPVMVIVGIVLIIFLFTQII</sequence>
<comment type="subcellular location">
    <subcellularLocation>
        <location evidence="1">Membrane</location>
        <topology evidence="1">Multi-pass membrane protein</topology>
    </subcellularLocation>
</comment>
<feature type="transmembrane region" description="Helical" evidence="5">
    <location>
        <begin position="189"/>
        <end position="209"/>
    </location>
</feature>
<keyword evidence="2 5" id="KW-0812">Transmembrane</keyword>
<reference evidence="8" key="1">
    <citation type="journal article" date="2019" name="Int. J. Syst. Evol. Microbiol.">
        <title>The Global Catalogue of Microorganisms (GCM) 10K type strain sequencing project: providing services to taxonomists for standard genome sequencing and annotation.</title>
        <authorList>
            <consortium name="The Broad Institute Genomics Platform"/>
            <consortium name="The Broad Institute Genome Sequencing Center for Infectious Disease"/>
            <person name="Wu L."/>
            <person name="Ma J."/>
        </authorList>
    </citation>
    <scope>NUCLEOTIDE SEQUENCE [LARGE SCALE GENOMIC DNA]</scope>
    <source>
        <strain evidence="8">KCTC 52925</strain>
    </source>
</reference>